<protein>
    <submittedName>
        <fullName evidence="1">Uncharacterized protein</fullName>
    </submittedName>
</protein>
<accession>A0A1I4V7B5</accession>
<gene>
    <name evidence="1" type="ORF">SAMN05444143_104159</name>
</gene>
<sequence length="246" mass="29476">MNKQEEKLNHLHVGLNEIDNSNQVNSINILNDEFENQKRAYDNYLKLFNPELLRTKTIYKDLYNILDRDLNLTKVSLGDYFLEQFVTEINKSLDRIENEVNYYAQNNNYDKTQNEQLIYHKSYLVNCINKLVLENSITNRTPASNINDHSAIFSNNGFELFNYILENHIKPKGKRGRYADLSFYYWCLFNAEEKYIHQRPEVFKTWFCKEYTDSFEKIKTMNEVNDKDGNRKKHYQTSLDWLKGQT</sequence>
<dbReference type="eggNOG" id="ENOG502ZYMR">
    <property type="taxonomic scope" value="Bacteria"/>
</dbReference>
<organism evidence="1 2">
    <name type="scientific">Flavobacterium succinicans</name>
    <dbReference type="NCBI Taxonomy" id="29536"/>
    <lineage>
        <taxon>Bacteria</taxon>
        <taxon>Pseudomonadati</taxon>
        <taxon>Bacteroidota</taxon>
        <taxon>Flavobacteriia</taxon>
        <taxon>Flavobacteriales</taxon>
        <taxon>Flavobacteriaceae</taxon>
        <taxon>Flavobacterium</taxon>
    </lineage>
</organism>
<proteinExistence type="predicted"/>
<dbReference type="RefSeq" id="WP_024979859.1">
    <property type="nucleotide sequence ID" value="NZ_CBCRUM010000003.1"/>
</dbReference>
<dbReference type="Proteomes" id="UP000182961">
    <property type="component" value="Unassembled WGS sequence"/>
</dbReference>
<keyword evidence="2" id="KW-1185">Reference proteome</keyword>
<evidence type="ECO:0000313" key="1">
    <source>
        <dbReference type="EMBL" id="SFM97061.1"/>
    </source>
</evidence>
<dbReference type="EMBL" id="FOUT01000004">
    <property type="protein sequence ID" value="SFM97061.1"/>
    <property type="molecule type" value="Genomic_DNA"/>
</dbReference>
<dbReference type="AlphaFoldDB" id="A0A1I4V7B5"/>
<name>A0A1I4V7B5_9FLAO</name>
<reference evidence="2" key="1">
    <citation type="submission" date="2016-10" db="EMBL/GenBank/DDBJ databases">
        <authorList>
            <person name="Varghese N."/>
            <person name="Submissions S."/>
        </authorList>
    </citation>
    <scope>NUCLEOTIDE SEQUENCE [LARGE SCALE GENOMIC DNA]</scope>
    <source>
        <strain evidence="2">DSM 4002</strain>
    </source>
</reference>
<evidence type="ECO:0000313" key="2">
    <source>
        <dbReference type="Proteomes" id="UP000182961"/>
    </source>
</evidence>